<dbReference type="PROSITE" id="PS50089">
    <property type="entry name" value="ZF_RING_2"/>
    <property type="match status" value="1"/>
</dbReference>
<reference evidence="11" key="1">
    <citation type="submission" date="2023-01" db="EMBL/GenBank/DDBJ databases">
        <title>Genome assembly of the deep-sea coral Lophelia pertusa.</title>
        <authorList>
            <person name="Herrera S."/>
            <person name="Cordes E."/>
        </authorList>
    </citation>
    <scope>NUCLEOTIDE SEQUENCE</scope>
    <source>
        <strain evidence="11">USNM1676648</strain>
        <tissue evidence="11">Polyp</tissue>
    </source>
</reference>
<dbReference type="InterPro" id="IPR050731">
    <property type="entry name" value="HRD1_E3_ubiq-ligases"/>
</dbReference>
<feature type="transmembrane region" description="Helical" evidence="9">
    <location>
        <begin position="102"/>
        <end position="122"/>
    </location>
</feature>
<dbReference type="InterPro" id="IPR001841">
    <property type="entry name" value="Znf_RING"/>
</dbReference>
<evidence type="ECO:0000256" key="1">
    <source>
        <dbReference type="ARBA" id="ARBA00004141"/>
    </source>
</evidence>
<evidence type="ECO:0000313" key="12">
    <source>
        <dbReference type="Proteomes" id="UP001163046"/>
    </source>
</evidence>
<evidence type="ECO:0000256" key="9">
    <source>
        <dbReference type="SAM" id="Phobius"/>
    </source>
</evidence>
<keyword evidence="7 9" id="KW-0472">Membrane</keyword>
<feature type="transmembrane region" description="Helical" evidence="9">
    <location>
        <begin position="36"/>
        <end position="53"/>
    </location>
</feature>
<feature type="transmembrane region" description="Helical" evidence="9">
    <location>
        <begin position="463"/>
        <end position="482"/>
    </location>
</feature>
<evidence type="ECO:0000256" key="7">
    <source>
        <dbReference type="ARBA" id="ARBA00023136"/>
    </source>
</evidence>
<comment type="subcellular location">
    <subcellularLocation>
        <location evidence="1">Membrane</location>
        <topology evidence="1">Multi-pass membrane protein</topology>
    </subcellularLocation>
</comment>
<dbReference type="EMBL" id="MU826391">
    <property type="protein sequence ID" value="KAJ7376745.1"/>
    <property type="molecule type" value="Genomic_DNA"/>
</dbReference>
<dbReference type="GO" id="GO:0008270">
    <property type="term" value="F:zinc ion binding"/>
    <property type="evidence" value="ECO:0007669"/>
    <property type="project" value="UniProtKB-KW"/>
</dbReference>
<dbReference type="OrthoDB" id="4752984at2759"/>
<feature type="transmembrane region" description="Helical" evidence="9">
    <location>
        <begin position="327"/>
        <end position="346"/>
    </location>
</feature>
<dbReference type="Pfam" id="PF13923">
    <property type="entry name" value="zf-C3HC4_2"/>
    <property type="match status" value="1"/>
</dbReference>
<organism evidence="11 12">
    <name type="scientific">Desmophyllum pertusum</name>
    <dbReference type="NCBI Taxonomy" id="174260"/>
    <lineage>
        <taxon>Eukaryota</taxon>
        <taxon>Metazoa</taxon>
        <taxon>Cnidaria</taxon>
        <taxon>Anthozoa</taxon>
        <taxon>Hexacorallia</taxon>
        <taxon>Scleractinia</taxon>
        <taxon>Caryophylliina</taxon>
        <taxon>Caryophylliidae</taxon>
        <taxon>Desmophyllum</taxon>
    </lineage>
</organism>
<feature type="transmembrane region" description="Helical" evidence="9">
    <location>
        <begin position="435"/>
        <end position="456"/>
    </location>
</feature>
<evidence type="ECO:0000256" key="6">
    <source>
        <dbReference type="ARBA" id="ARBA00022989"/>
    </source>
</evidence>
<dbReference type="GO" id="GO:0036503">
    <property type="term" value="P:ERAD pathway"/>
    <property type="evidence" value="ECO:0007669"/>
    <property type="project" value="TreeGrafter"/>
</dbReference>
<dbReference type="Gene3D" id="3.30.40.10">
    <property type="entry name" value="Zinc/RING finger domain, C3HC4 (zinc finger)"/>
    <property type="match status" value="1"/>
</dbReference>
<dbReference type="GO" id="GO:0012505">
    <property type="term" value="C:endomembrane system"/>
    <property type="evidence" value="ECO:0007669"/>
    <property type="project" value="TreeGrafter"/>
</dbReference>
<dbReference type="PANTHER" id="PTHR22763:SF191">
    <property type="entry name" value="RING FINGER PROTEIN 145 HOMOLOG"/>
    <property type="match status" value="1"/>
</dbReference>
<keyword evidence="6 9" id="KW-1133">Transmembrane helix</keyword>
<comment type="caution">
    <text evidence="11">The sequence shown here is derived from an EMBL/GenBank/DDBJ whole genome shotgun (WGS) entry which is preliminary data.</text>
</comment>
<proteinExistence type="predicted"/>
<name>A0A9W9Z8D1_9CNID</name>
<evidence type="ECO:0000256" key="4">
    <source>
        <dbReference type="ARBA" id="ARBA00022771"/>
    </source>
</evidence>
<dbReference type="SUPFAM" id="SSF57850">
    <property type="entry name" value="RING/U-box"/>
    <property type="match status" value="1"/>
</dbReference>
<keyword evidence="4 8" id="KW-0863">Zinc-finger</keyword>
<evidence type="ECO:0000256" key="5">
    <source>
        <dbReference type="ARBA" id="ARBA00022833"/>
    </source>
</evidence>
<protein>
    <recommendedName>
        <fullName evidence="10">RING-type domain-containing protein</fullName>
    </recommendedName>
</protein>
<dbReference type="AlphaFoldDB" id="A0A9W9Z8D1"/>
<evidence type="ECO:0000259" key="10">
    <source>
        <dbReference type="PROSITE" id="PS50089"/>
    </source>
</evidence>
<keyword evidence="2 9" id="KW-0812">Transmembrane</keyword>
<feature type="domain" description="RING-type" evidence="10">
    <location>
        <begin position="520"/>
        <end position="558"/>
    </location>
</feature>
<dbReference type="Proteomes" id="UP001163046">
    <property type="component" value="Unassembled WGS sequence"/>
</dbReference>
<evidence type="ECO:0000256" key="2">
    <source>
        <dbReference type="ARBA" id="ARBA00022692"/>
    </source>
</evidence>
<sequence>MALSEVLFRVPFLVLLEWLLCLDIRQYSHWTPYGRIMQLFGIMLVLALTLLGRDELVNFYSQALFVTVVTFMLYLNAYNSLNLYDALVEQGISTLITEDRAILLLLMISGAWIVYLISLALYSRVYLSIKPVLFSITAFPVMLRYMSQPSSQSNVDPPLWLCICFGFAFYLTLMSIYQCIHDIVCHFITSMHIIQWMYRMYGLTVTVVFHWRRVKFPLCMMTLWVVLFLYNSLTFLLFSSESLTVLQLFNLTIALTCNSVLSMTSGGFVIYKLSGYILNIVKRYHHEDNTVPPGDPYSSPDGLREGFGFIFLGLYTGLSSSKMGRKLVLLELIFYLIISALVRSMFEIAEPVLLGLASQPTIAYRKHCQVLSFCIALLGASVYLALNLYSLKETIPFVPPYVITIAQIVAALVLYSLYVYESRQDQIWEALDDYVYFINGSCKVFEFVVISAVLFYRVCDFSLEWTLFQMVMAILHIYFHIWTPAKKGWLSLKQRHQVNQKLNSLPSATEKEIDELEDVCSICLEELKAAKVTPCRHFFHSLCLRKWLNVQNKCPMCHTALLLL</sequence>
<evidence type="ECO:0000313" key="11">
    <source>
        <dbReference type="EMBL" id="KAJ7376745.1"/>
    </source>
</evidence>
<keyword evidence="12" id="KW-1185">Reference proteome</keyword>
<feature type="transmembrane region" description="Helical" evidence="9">
    <location>
        <begin position="128"/>
        <end position="146"/>
    </location>
</feature>
<keyword evidence="5" id="KW-0862">Zinc</keyword>
<feature type="transmembrane region" description="Helical" evidence="9">
    <location>
        <begin position="370"/>
        <end position="389"/>
    </location>
</feature>
<dbReference type="PANTHER" id="PTHR22763">
    <property type="entry name" value="RING ZINC FINGER PROTEIN"/>
    <property type="match status" value="1"/>
</dbReference>
<dbReference type="SMART" id="SM00744">
    <property type="entry name" value="RINGv"/>
    <property type="match status" value="1"/>
</dbReference>
<evidence type="ECO:0000256" key="3">
    <source>
        <dbReference type="ARBA" id="ARBA00022723"/>
    </source>
</evidence>
<dbReference type="GO" id="GO:0061630">
    <property type="term" value="F:ubiquitin protein ligase activity"/>
    <property type="evidence" value="ECO:0007669"/>
    <property type="project" value="TreeGrafter"/>
</dbReference>
<feature type="transmembrane region" description="Helical" evidence="9">
    <location>
        <begin position="158"/>
        <end position="177"/>
    </location>
</feature>
<evidence type="ECO:0000256" key="8">
    <source>
        <dbReference type="PROSITE-ProRule" id="PRU00175"/>
    </source>
</evidence>
<keyword evidence="3" id="KW-0479">Metal-binding</keyword>
<dbReference type="InterPro" id="IPR025754">
    <property type="entry name" value="TRC8_N_dom"/>
</dbReference>
<dbReference type="GO" id="GO:0043161">
    <property type="term" value="P:proteasome-mediated ubiquitin-dependent protein catabolic process"/>
    <property type="evidence" value="ECO:0007669"/>
    <property type="project" value="TreeGrafter"/>
</dbReference>
<feature type="transmembrane region" description="Helical" evidence="9">
    <location>
        <begin position="251"/>
        <end position="273"/>
    </location>
</feature>
<dbReference type="InterPro" id="IPR013083">
    <property type="entry name" value="Znf_RING/FYVE/PHD"/>
</dbReference>
<dbReference type="SMART" id="SM00184">
    <property type="entry name" value="RING"/>
    <property type="match status" value="1"/>
</dbReference>
<feature type="transmembrane region" description="Helical" evidence="9">
    <location>
        <begin position="59"/>
        <end position="81"/>
    </location>
</feature>
<gene>
    <name evidence="11" type="ORF">OS493_032803</name>
</gene>
<feature type="transmembrane region" description="Helical" evidence="9">
    <location>
        <begin position="401"/>
        <end position="420"/>
    </location>
</feature>
<dbReference type="GO" id="GO:0016020">
    <property type="term" value="C:membrane"/>
    <property type="evidence" value="ECO:0007669"/>
    <property type="project" value="UniProtKB-SubCell"/>
</dbReference>
<dbReference type="Pfam" id="PF13705">
    <property type="entry name" value="TRC8_N"/>
    <property type="match status" value="1"/>
</dbReference>
<dbReference type="InterPro" id="IPR011016">
    <property type="entry name" value="Znf_RING-CH"/>
</dbReference>
<accession>A0A9W9Z8D1</accession>
<feature type="transmembrane region" description="Helical" evidence="9">
    <location>
        <begin position="218"/>
        <end position="239"/>
    </location>
</feature>